<geneLocation type="plasmid" evidence="4">
    <name>pASCH21</name>
</geneLocation>
<protein>
    <submittedName>
        <fullName evidence="4">KorA</fullName>
    </submittedName>
</protein>
<proteinExistence type="predicted"/>
<dbReference type="InterPro" id="IPR032428">
    <property type="entry name" value="TrfB"/>
</dbReference>
<organism evidence="4">
    <name type="scientific">Aeromonas sobria</name>
    <dbReference type="NCBI Taxonomy" id="646"/>
    <lineage>
        <taxon>Bacteria</taxon>
        <taxon>Pseudomonadati</taxon>
        <taxon>Pseudomonadota</taxon>
        <taxon>Gammaproteobacteria</taxon>
        <taxon>Aeromonadales</taxon>
        <taxon>Aeromonadaceae</taxon>
        <taxon>Aeromonas</taxon>
    </lineage>
</organism>
<dbReference type="Pfam" id="PF16509">
    <property type="entry name" value="KORA"/>
    <property type="match status" value="1"/>
</dbReference>
<evidence type="ECO:0000256" key="2">
    <source>
        <dbReference type="ARBA" id="ARBA00023163"/>
    </source>
</evidence>
<evidence type="ECO:0000256" key="1">
    <source>
        <dbReference type="ARBA" id="ARBA00023015"/>
    </source>
</evidence>
<sequence>MAACDRVKVMALTNEEFESALKHLPRRLAAKNVEIARAILVQGRRQVDLVKESGLSRSAVAALVRKVRQAHEKHGTPPAGWVRVSVCVPVDMAPIVKAIEDEAYKQANKPKG</sequence>
<accession>A0A0N9NBR4</accession>
<dbReference type="EMBL" id="KT315928">
    <property type="protein sequence ID" value="ALG88017.1"/>
    <property type="molecule type" value="Genomic_DNA"/>
</dbReference>
<reference evidence="4" key="1">
    <citation type="submission" date="2015-07" db="EMBL/GenBank/DDBJ databases">
        <title>Complete sequences of IncU plasmids harbouring quinolone resistance genes qnrS2 and aac(6')-Ib-cr in Aeromonas spp. from ornamental fish.</title>
        <authorList>
            <person name="Dolejska M."/>
            <person name="Dobiasova H."/>
        </authorList>
    </citation>
    <scope>NUCLEOTIDE SEQUENCE</scope>
    <source>
        <strain evidence="4">ASCH21</strain>
        <plasmid evidence="4">pASCH21</plasmid>
    </source>
</reference>
<dbReference type="InterPro" id="IPR053721">
    <property type="entry name" value="Fimbrial_Adhesin_Reg"/>
</dbReference>
<dbReference type="AlphaFoldDB" id="A0A0N9NBR4"/>
<dbReference type="Gene3D" id="1.10.10.2690">
    <property type="match status" value="1"/>
</dbReference>
<name>A0A0N9NBR4_AERSO</name>
<keyword evidence="1" id="KW-0805">Transcription regulation</keyword>
<keyword evidence="2" id="KW-0804">Transcription</keyword>
<dbReference type="RefSeq" id="WP_011191310.1">
    <property type="nucleotide sequence ID" value="NZ_KT315928.1"/>
</dbReference>
<evidence type="ECO:0000259" key="3">
    <source>
        <dbReference type="Pfam" id="PF16509"/>
    </source>
</evidence>
<evidence type="ECO:0000313" key="4">
    <source>
        <dbReference type="EMBL" id="ALG88017.1"/>
    </source>
</evidence>
<feature type="domain" description="TrfB transcriptional repressor protein" evidence="3">
    <location>
        <begin position="12"/>
        <end position="98"/>
    </location>
</feature>
<keyword evidence="4" id="KW-0614">Plasmid</keyword>